<dbReference type="HAMAP" id="MF_00902">
    <property type="entry name" value="TatC"/>
    <property type="match status" value="1"/>
</dbReference>
<keyword evidence="5" id="KW-1003">Cell membrane</keyword>
<organism evidence="6 7">
    <name type="scientific">Flavobacterium beibuense</name>
    <dbReference type="NCBI Taxonomy" id="657326"/>
    <lineage>
        <taxon>Bacteria</taxon>
        <taxon>Pseudomonadati</taxon>
        <taxon>Bacteroidota</taxon>
        <taxon>Flavobacteriia</taxon>
        <taxon>Flavobacteriales</taxon>
        <taxon>Flavobacteriaceae</taxon>
        <taxon>Flavobacterium</taxon>
    </lineage>
</organism>
<feature type="transmembrane region" description="Helical" evidence="5">
    <location>
        <begin position="25"/>
        <end position="48"/>
    </location>
</feature>
<dbReference type="InterPro" id="IPR002033">
    <property type="entry name" value="TatC"/>
</dbReference>
<comment type="function">
    <text evidence="5">Part of the twin-arginine translocation (Tat) system that transports large folded proteins containing a characteristic twin-arginine motif in their signal peptide across membranes.</text>
</comment>
<comment type="caution">
    <text evidence="6">The sequence shown here is derived from an EMBL/GenBank/DDBJ whole genome shotgun (WGS) entry which is preliminary data.</text>
</comment>
<keyword evidence="3 5" id="KW-1133">Transmembrane helix</keyword>
<feature type="transmembrane region" description="Helical" evidence="5">
    <location>
        <begin position="243"/>
        <end position="262"/>
    </location>
</feature>
<proteinExistence type="inferred from homology"/>
<keyword evidence="7" id="KW-1185">Reference proteome</keyword>
<dbReference type="PANTHER" id="PTHR30371:SF0">
    <property type="entry name" value="SEC-INDEPENDENT PROTEIN TRANSLOCASE PROTEIN TATC, CHLOROPLASTIC-RELATED"/>
    <property type="match status" value="1"/>
</dbReference>
<keyword evidence="5" id="KW-0811">Translocation</keyword>
<dbReference type="GO" id="GO:0065002">
    <property type="term" value="P:intracellular protein transmembrane transport"/>
    <property type="evidence" value="ECO:0007669"/>
    <property type="project" value="TreeGrafter"/>
</dbReference>
<comment type="subunit">
    <text evidence="5">Forms a complex with TatA.</text>
</comment>
<keyword evidence="4 5" id="KW-0472">Membrane</keyword>
<accession>A0A444WIA6</accession>
<dbReference type="GO" id="GO:0033281">
    <property type="term" value="C:TAT protein transport complex"/>
    <property type="evidence" value="ECO:0007669"/>
    <property type="project" value="UniProtKB-UniRule"/>
</dbReference>
<dbReference type="AlphaFoldDB" id="A0A444WIA6"/>
<protein>
    <recommendedName>
        <fullName evidence="5">Sec-independent protein translocase protein TatC</fullName>
    </recommendedName>
</protein>
<evidence type="ECO:0000313" key="7">
    <source>
        <dbReference type="Proteomes" id="UP000289775"/>
    </source>
</evidence>
<comment type="similarity">
    <text evidence="5">Belongs to the TatC family.</text>
</comment>
<sequence>MAQKAKKSNSGEMSFLDHLEELRWLLIRSTVAILIAACVAFAFSKFIFDEIIFAPKDGNFITYRFFCDLANKYDLDKSFCVTEIPFEIQSRRMDGQFSTDIWTAITAGFILAFPFILWEFWKFIRPALYDKERKYALAFLFTTSTLFFLGVLFGYYLIVPLSINFLGTYRISDVVKNDIDLDSYLSLVKTTVISCGLIFELPIVIYFLSKIGLVTAATLRGYRKFAYVIMLIVAAVVTPPDVVSQIIVTIPLAILYEISILISARMEKKELKTNELKK</sequence>
<dbReference type="GO" id="GO:0043953">
    <property type="term" value="P:protein transport by the Tat complex"/>
    <property type="evidence" value="ECO:0007669"/>
    <property type="project" value="UniProtKB-UniRule"/>
</dbReference>
<dbReference type="Proteomes" id="UP000289775">
    <property type="component" value="Unassembled WGS sequence"/>
</dbReference>
<keyword evidence="2 5" id="KW-0812">Transmembrane</keyword>
<feature type="transmembrane region" description="Helical" evidence="5">
    <location>
        <begin position="191"/>
        <end position="209"/>
    </location>
</feature>
<evidence type="ECO:0000256" key="1">
    <source>
        <dbReference type="ARBA" id="ARBA00004141"/>
    </source>
</evidence>
<keyword evidence="5" id="KW-0653">Protein transport</keyword>
<dbReference type="PRINTS" id="PR01840">
    <property type="entry name" value="TATCFAMILY"/>
</dbReference>
<dbReference type="PANTHER" id="PTHR30371">
    <property type="entry name" value="SEC-INDEPENDENT PROTEIN TRANSLOCASE PROTEIN TATC"/>
    <property type="match status" value="1"/>
</dbReference>
<name>A0A444WIA6_9FLAO</name>
<comment type="subcellular location">
    <subcellularLocation>
        <location evidence="5">Cell membrane</location>
        <topology evidence="5">Multi-pass membrane protein</topology>
    </subcellularLocation>
    <subcellularLocation>
        <location evidence="1">Membrane</location>
        <topology evidence="1">Multi-pass membrane protein</topology>
    </subcellularLocation>
</comment>
<dbReference type="NCBIfam" id="TIGR00945">
    <property type="entry name" value="tatC"/>
    <property type="match status" value="1"/>
</dbReference>
<evidence type="ECO:0000256" key="3">
    <source>
        <dbReference type="ARBA" id="ARBA00022989"/>
    </source>
</evidence>
<evidence type="ECO:0000313" key="6">
    <source>
        <dbReference type="EMBL" id="RYJ45609.1"/>
    </source>
</evidence>
<evidence type="ECO:0000256" key="4">
    <source>
        <dbReference type="ARBA" id="ARBA00023136"/>
    </source>
</evidence>
<feature type="transmembrane region" description="Helical" evidence="5">
    <location>
        <begin position="136"/>
        <end position="158"/>
    </location>
</feature>
<gene>
    <name evidence="5" type="primary">tatC</name>
    <name evidence="6" type="ORF">NU09_0201</name>
</gene>
<evidence type="ECO:0000256" key="5">
    <source>
        <dbReference type="HAMAP-Rule" id="MF_00902"/>
    </source>
</evidence>
<dbReference type="GO" id="GO:0009977">
    <property type="term" value="F:proton motive force dependent protein transmembrane transporter activity"/>
    <property type="evidence" value="ECO:0007669"/>
    <property type="project" value="TreeGrafter"/>
</dbReference>
<feature type="transmembrane region" description="Helical" evidence="5">
    <location>
        <begin position="221"/>
        <end position="237"/>
    </location>
</feature>
<feature type="transmembrane region" description="Helical" evidence="5">
    <location>
        <begin position="101"/>
        <end position="124"/>
    </location>
</feature>
<dbReference type="Pfam" id="PF00902">
    <property type="entry name" value="TatC"/>
    <property type="match status" value="1"/>
</dbReference>
<reference evidence="6 7" key="1">
    <citation type="submission" date="2014-12" db="EMBL/GenBank/DDBJ databases">
        <title>Genome sequence of Flavobacterium beibuense RSKm HC5.</title>
        <authorList>
            <person name="Kim J.F."/>
            <person name="Song J.Y."/>
            <person name="Kwak M.-J."/>
            <person name="Lee S.-W."/>
        </authorList>
    </citation>
    <scope>NUCLEOTIDE SEQUENCE [LARGE SCALE GENOMIC DNA]</scope>
    <source>
        <strain evidence="6 7">RSKm HC5</strain>
    </source>
</reference>
<evidence type="ECO:0000256" key="2">
    <source>
        <dbReference type="ARBA" id="ARBA00022692"/>
    </source>
</evidence>
<dbReference type="EMBL" id="JUIW01000001">
    <property type="protein sequence ID" value="RYJ45609.1"/>
    <property type="molecule type" value="Genomic_DNA"/>
</dbReference>
<keyword evidence="5" id="KW-0813">Transport</keyword>